<sequence length="74" mass="8528">MIKNLIVHKALIRNGHYLMLRTPDLCPLVFRDQGDGKILASQQHWLSLVAMRTTKGLLLKARSHSDFSISRLFR</sequence>
<name>A0A2T5C647_9BACT</name>
<organism evidence="1 2">
    <name type="scientific">Mangrovibacterium marinum</name>
    <dbReference type="NCBI Taxonomy" id="1639118"/>
    <lineage>
        <taxon>Bacteria</taxon>
        <taxon>Pseudomonadati</taxon>
        <taxon>Bacteroidota</taxon>
        <taxon>Bacteroidia</taxon>
        <taxon>Marinilabiliales</taxon>
        <taxon>Prolixibacteraceae</taxon>
        <taxon>Mangrovibacterium</taxon>
    </lineage>
</organism>
<gene>
    <name evidence="1" type="ORF">C8N47_10182</name>
</gene>
<accession>A0A2T5C647</accession>
<proteinExistence type="predicted"/>
<dbReference type="EMBL" id="QAAD01000001">
    <property type="protein sequence ID" value="PTN10434.1"/>
    <property type="molecule type" value="Genomic_DNA"/>
</dbReference>
<evidence type="ECO:0000313" key="1">
    <source>
        <dbReference type="EMBL" id="PTN10434.1"/>
    </source>
</evidence>
<protein>
    <submittedName>
        <fullName evidence="1">Uncharacterized protein</fullName>
    </submittedName>
</protein>
<keyword evidence="2" id="KW-1185">Reference proteome</keyword>
<dbReference type="AlphaFoldDB" id="A0A2T5C647"/>
<evidence type="ECO:0000313" key="2">
    <source>
        <dbReference type="Proteomes" id="UP000243525"/>
    </source>
</evidence>
<comment type="caution">
    <text evidence="1">The sequence shown here is derived from an EMBL/GenBank/DDBJ whole genome shotgun (WGS) entry which is preliminary data.</text>
</comment>
<dbReference type="Proteomes" id="UP000243525">
    <property type="component" value="Unassembled WGS sequence"/>
</dbReference>
<reference evidence="1 2" key="1">
    <citation type="submission" date="2018-04" db="EMBL/GenBank/DDBJ databases">
        <title>Genomic Encyclopedia of Archaeal and Bacterial Type Strains, Phase II (KMG-II): from individual species to whole genera.</title>
        <authorList>
            <person name="Goeker M."/>
        </authorList>
    </citation>
    <scope>NUCLEOTIDE SEQUENCE [LARGE SCALE GENOMIC DNA]</scope>
    <source>
        <strain evidence="1 2">DSM 28823</strain>
    </source>
</reference>